<accession>A0AAW2U501</accession>
<evidence type="ECO:0008006" key="2">
    <source>
        <dbReference type="Google" id="ProtNLM"/>
    </source>
</evidence>
<name>A0AAW2U501_9LAMI</name>
<gene>
    <name evidence="1" type="ORF">Slati_3762400</name>
</gene>
<dbReference type="AlphaFoldDB" id="A0AAW2U501"/>
<protein>
    <recommendedName>
        <fullName evidence="2">Reverse transcriptase domain-containing protein</fullName>
    </recommendedName>
</protein>
<proteinExistence type="predicted"/>
<dbReference type="EMBL" id="JACGWN010000013">
    <property type="protein sequence ID" value="KAL0411727.1"/>
    <property type="molecule type" value="Genomic_DNA"/>
</dbReference>
<evidence type="ECO:0000313" key="1">
    <source>
        <dbReference type="EMBL" id="KAL0411727.1"/>
    </source>
</evidence>
<sequence>MSKKGAPPRGPALYLLIFCTEALRNMVKQKERRGGIEGVPVSRHDSRISHLFFVDDTLLLCRAKMEEIKCVHSILRLFEETSGLMINLDKSIIVLSENTLVEIHN</sequence>
<comment type="caution">
    <text evidence="1">The sequence shown here is derived from an EMBL/GenBank/DDBJ whole genome shotgun (WGS) entry which is preliminary data.</text>
</comment>
<organism evidence="1">
    <name type="scientific">Sesamum latifolium</name>
    <dbReference type="NCBI Taxonomy" id="2727402"/>
    <lineage>
        <taxon>Eukaryota</taxon>
        <taxon>Viridiplantae</taxon>
        <taxon>Streptophyta</taxon>
        <taxon>Embryophyta</taxon>
        <taxon>Tracheophyta</taxon>
        <taxon>Spermatophyta</taxon>
        <taxon>Magnoliopsida</taxon>
        <taxon>eudicotyledons</taxon>
        <taxon>Gunneridae</taxon>
        <taxon>Pentapetalae</taxon>
        <taxon>asterids</taxon>
        <taxon>lamiids</taxon>
        <taxon>Lamiales</taxon>
        <taxon>Pedaliaceae</taxon>
        <taxon>Sesamum</taxon>
    </lineage>
</organism>
<reference evidence="1" key="2">
    <citation type="journal article" date="2024" name="Plant">
        <title>Genomic evolution and insights into agronomic trait innovations of Sesamum species.</title>
        <authorList>
            <person name="Miao H."/>
            <person name="Wang L."/>
            <person name="Qu L."/>
            <person name="Liu H."/>
            <person name="Sun Y."/>
            <person name="Le M."/>
            <person name="Wang Q."/>
            <person name="Wei S."/>
            <person name="Zheng Y."/>
            <person name="Lin W."/>
            <person name="Duan Y."/>
            <person name="Cao H."/>
            <person name="Xiong S."/>
            <person name="Wang X."/>
            <person name="Wei L."/>
            <person name="Li C."/>
            <person name="Ma Q."/>
            <person name="Ju M."/>
            <person name="Zhao R."/>
            <person name="Li G."/>
            <person name="Mu C."/>
            <person name="Tian Q."/>
            <person name="Mei H."/>
            <person name="Zhang T."/>
            <person name="Gao T."/>
            <person name="Zhang H."/>
        </authorList>
    </citation>
    <scope>NUCLEOTIDE SEQUENCE</scope>
    <source>
        <strain evidence="1">KEN1</strain>
    </source>
</reference>
<reference evidence="1" key="1">
    <citation type="submission" date="2020-06" db="EMBL/GenBank/DDBJ databases">
        <authorList>
            <person name="Li T."/>
            <person name="Hu X."/>
            <person name="Zhang T."/>
            <person name="Song X."/>
            <person name="Zhang H."/>
            <person name="Dai N."/>
            <person name="Sheng W."/>
            <person name="Hou X."/>
            <person name="Wei L."/>
        </authorList>
    </citation>
    <scope>NUCLEOTIDE SEQUENCE</scope>
    <source>
        <strain evidence="1">KEN1</strain>
        <tissue evidence="1">Leaf</tissue>
    </source>
</reference>